<dbReference type="RefSeq" id="WP_118423598.1">
    <property type="nucleotide sequence ID" value="NZ_QRPE01000036.1"/>
</dbReference>
<evidence type="ECO:0000313" key="2">
    <source>
        <dbReference type="EMBL" id="RHL87082.1"/>
    </source>
</evidence>
<dbReference type="Proteomes" id="UP000285013">
    <property type="component" value="Unassembled WGS sequence"/>
</dbReference>
<sequence>MKYIRVALLTILVLCMYASCRQDASKEKMINLVKKWEKKQVIYPSETTFTIYGEDTVVDYVKSGVKYSIVSYIDSLGCLSCKLQAKAWKSFIKTIDSVSDYSIPVNIFVHNKNGDELLSILRKEAFDIPICLDLNDSLRLLNDFPDDIAFRTFLLDKDNRVVAIGNPIFNPKIKELYLNIIHDEEVVTRKGNEASKTELFIDKNFVDFGSFDWHKEQKGVFVFSNQGDIPLVIEGVITSCDCTTVDYPKEPVCPGMSVELLTVYKADHPEYFNKTITVYCNVETSPIVLRITGNAEQQ</sequence>
<dbReference type="InterPro" id="IPR011467">
    <property type="entry name" value="DUF1573"/>
</dbReference>
<dbReference type="EMBL" id="QRPE01000036">
    <property type="protein sequence ID" value="RHL87082.1"/>
    <property type="molecule type" value="Genomic_DNA"/>
</dbReference>
<comment type="caution">
    <text evidence="2">The sequence shown here is derived from an EMBL/GenBank/DDBJ whole genome shotgun (WGS) entry which is preliminary data.</text>
</comment>
<keyword evidence="1" id="KW-0732">Signal</keyword>
<dbReference type="Gene3D" id="2.60.40.10">
    <property type="entry name" value="Immunoglobulins"/>
    <property type="match status" value="1"/>
</dbReference>
<dbReference type="AlphaFoldDB" id="A0A415MXT9"/>
<feature type="chain" id="PRO_5019131953" evidence="1">
    <location>
        <begin position="19"/>
        <end position="298"/>
    </location>
</feature>
<dbReference type="InterPro" id="IPR013783">
    <property type="entry name" value="Ig-like_fold"/>
</dbReference>
<protein>
    <submittedName>
        <fullName evidence="2">DUF1573 domain-containing protein</fullName>
    </submittedName>
</protein>
<evidence type="ECO:0000313" key="3">
    <source>
        <dbReference type="Proteomes" id="UP000285013"/>
    </source>
</evidence>
<name>A0A415MXT9_9BACE</name>
<accession>A0A415MXT9</accession>
<feature type="signal peptide" evidence="1">
    <location>
        <begin position="1"/>
        <end position="18"/>
    </location>
</feature>
<proteinExistence type="predicted"/>
<organism evidence="2 3">
    <name type="scientific">Bacteroides intestinalis</name>
    <dbReference type="NCBI Taxonomy" id="329854"/>
    <lineage>
        <taxon>Bacteria</taxon>
        <taxon>Pseudomonadati</taxon>
        <taxon>Bacteroidota</taxon>
        <taxon>Bacteroidia</taxon>
        <taxon>Bacteroidales</taxon>
        <taxon>Bacteroidaceae</taxon>
        <taxon>Bacteroides</taxon>
    </lineage>
</organism>
<dbReference type="PANTHER" id="PTHR37833">
    <property type="entry name" value="LIPOPROTEIN-RELATED"/>
    <property type="match status" value="1"/>
</dbReference>
<evidence type="ECO:0000256" key="1">
    <source>
        <dbReference type="SAM" id="SignalP"/>
    </source>
</evidence>
<gene>
    <name evidence="2" type="ORF">DWZ95_21260</name>
</gene>
<dbReference type="PANTHER" id="PTHR37833:SF1">
    <property type="entry name" value="SIGNAL PEPTIDE PROTEIN"/>
    <property type="match status" value="1"/>
</dbReference>
<reference evidence="2 3" key="1">
    <citation type="submission" date="2018-08" db="EMBL/GenBank/DDBJ databases">
        <title>A genome reference for cultivated species of the human gut microbiota.</title>
        <authorList>
            <person name="Zou Y."/>
            <person name="Xue W."/>
            <person name="Luo G."/>
        </authorList>
    </citation>
    <scope>NUCLEOTIDE SEQUENCE [LARGE SCALE GENOMIC DNA]</scope>
    <source>
        <strain evidence="2 3">AF36-16BH</strain>
    </source>
</reference>
<dbReference type="Pfam" id="PF07610">
    <property type="entry name" value="DUF1573"/>
    <property type="match status" value="1"/>
</dbReference>